<name>A0A167JZP5_CALVF</name>
<keyword evidence="4" id="KW-1185">Reference proteome</keyword>
<organism evidence="3 4">
    <name type="scientific">Calocera viscosa (strain TUFC12733)</name>
    <dbReference type="NCBI Taxonomy" id="1330018"/>
    <lineage>
        <taxon>Eukaryota</taxon>
        <taxon>Fungi</taxon>
        <taxon>Dikarya</taxon>
        <taxon>Basidiomycota</taxon>
        <taxon>Agaricomycotina</taxon>
        <taxon>Dacrymycetes</taxon>
        <taxon>Dacrymycetales</taxon>
        <taxon>Dacrymycetaceae</taxon>
        <taxon>Calocera</taxon>
    </lineage>
</organism>
<dbReference type="GO" id="GO:0015031">
    <property type="term" value="P:protein transport"/>
    <property type="evidence" value="ECO:0007669"/>
    <property type="project" value="InterPro"/>
</dbReference>
<comment type="similarity">
    <text evidence="1">Belongs to the IST1 family.</text>
</comment>
<reference evidence="3 4" key="1">
    <citation type="journal article" date="2016" name="Mol. Biol. Evol.">
        <title>Comparative Genomics of Early-Diverging Mushroom-Forming Fungi Provides Insights into the Origins of Lignocellulose Decay Capabilities.</title>
        <authorList>
            <person name="Nagy L.G."/>
            <person name="Riley R."/>
            <person name="Tritt A."/>
            <person name="Adam C."/>
            <person name="Daum C."/>
            <person name="Floudas D."/>
            <person name="Sun H."/>
            <person name="Yadav J.S."/>
            <person name="Pangilinan J."/>
            <person name="Larsson K.H."/>
            <person name="Matsuura K."/>
            <person name="Barry K."/>
            <person name="Labutti K."/>
            <person name="Kuo R."/>
            <person name="Ohm R.A."/>
            <person name="Bhattacharya S.S."/>
            <person name="Shirouzu T."/>
            <person name="Yoshinaga Y."/>
            <person name="Martin F.M."/>
            <person name="Grigoriev I.V."/>
            <person name="Hibbett D.S."/>
        </authorList>
    </citation>
    <scope>NUCLEOTIDE SEQUENCE [LARGE SCALE GENOMIC DNA]</scope>
    <source>
        <strain evidence="3 4">TUFC12733</strain>
    </source>
</reference>
<evidence type="ECO:0000313" key="4">
    <source>
        <dbReference type="Proteomes" id="UP000076738"/>
    </source>
</evidence>
<proteinExistence type="inferred from homology"/>
<evidence type="ECO:0000256" key="1">
    <source>
        <dbReference type="ARBA" id="ARBA00005536"/>
    </source>
</evidence>
<feature type="compositionally biased region" description="Basic and acidic residues" evidence="2">
    <location>
        <begin position="201"/>
        <end position="211"/>
    </location>
</feature>
<accession>A0A167JZP5</accession>
<dbReference type="Pfam" id="PF03398">
    <property type="entry name" value="Ist1"/>
    <property type="match status" value="1"/>
</dbReference>
<dbReference type="STRING" id="1330018.A0A167JZP5"/>
<dbReference type="PANTHER" id="PTHR12161:SF5">
    <property type="entry name" value="IST1 HOMOLOG"/>
    <property type="match status" value="1"/>
</dbReference>
<dbReference type="FunFam" id="1.20.1260.60:FF:000002">
    <property type="entry name" value="Vacuolar protein sorting-associated protein IST1"/>
    <property type="match status" value="1"/>
</dbReference>
<dbReference type="Proteomes" id="UP000076738">
    <property type="component" value="Unassembled WGS sequence"/>
</dbReference>
<evidence type="ECO:0000256" key="2">
    <source>
        <dbReference type="SAM" id="MobiDB-lite"/>
    </source>
</evidence>
<dbReference type="PANTHER" id="PTHR12161">
    <property type="entry name" value="IST1 FAMILY MEMBER"/>
    <property type="match status" value="1"/>
</dbReference>
<gene>
    <name evidence="3" type="ORF">CALVIDRAFT_502134</name>
</gene>
<protein>
    <submittedName>
        <fullName evidence="3">DUF292-domain-containing protein</fullName>
    </submittedName>
</protein>
<feature type="region of interest" description="Disordered" evidence="2">
    <location>
        <begin position="174"/>
        <end position="251"/>
    </location>
</feature>
<sequence length="267" mass="29582">MVVVWNPARAKVQLRLAVQRLRTTQEKLTAMQKSSRRDIAGLIERQKLESARIKVESLIHEDVYLELLELLELYCELLIARFGMLDIPAREPDLGIAEAVNAIIHAAPRTEVKELLVLRELLTHKYGREYSLGVMENRDGCVPARVVSKLGLGMPGEQLVDAYLAEIARGYGLDWTPPDRGGGDGDAGDEGDGEGGLGEEAESKVEKERQLEPPLPESLEPNPLPSVPQESGTKPAVQFKPSSPAVEKNQEDEFEILSKRFAALKKR</sequence>
<dbReference type="EMBL" id="KV417297">
    <property type="protein sequence ID" value="KZO94108.1"/>
    <property type="molecule type" value="Genomic_DNA"/>
</dbReference>
<dbReference type="InterPro" id="IPR042277">
    <property type="entry name" value="IST1-like"/>
</dbReference>
<dbReference type="Gene3D" id="1.20.1260.60">
    <property type="entry name" value="Vacuolar protein sorting-associated protein Ist1"/>
    <property type="match status" value="1"/>
</dbReference>
<dbReference type="OrthoDB" id="29853at2759"/>
<dbReference type="InterPro" id="IPR005061">
    <property type="entry name" value="Ist1"/>
</dbReference>
<dbReference type="AlphaFoldDB" id="A0A167JZP5"/>
<evidence type="ECO:0000313" key="3">
    <source>
        <dbReference type="EMBL" id="KZO94108.1"/>
    </source>
</evidence>
<feature type="compositionally biased region" description="Acidic residues" evidence="2">
    <location>
        <begin position="186"/>
        <end position="200"/>
    </location>
</feature>